<dbReference type="Proteomes" id="UP000499080">
    <property type="component" value="Unassembled WGS sequence"/>
</dbReference>
<organism evidence="1 2">
    <name type="scientific">Araneus ventricosus</name>
    <name type="common">Orbweaver spider</name>
    <name type="synonym">Epeira ventricosa</name>
    <dbReference type="NCBI Taxonomy" id="182803"/>
    <lineage>
        <taxon>Eukaryota</taxon>
        <taxon>Metazoa</taxon>
        <taxon>Ecdysozoa</taxon>
        <taxon>Arthropoda</taxon>
        <taxon>Chelicerata</taxon>
        <taxon>Arachnida</taxon>
        <taxon>Araneae</taxon>
        <taxon>Araneomorphae</taxon>
        <taxon>Entelegynae</taxon>
        <taxon>Araneoidea</taxon>
        <taxon>Araneidae</taxon>
        <taxon>Araneus</taxon>
    </lineage>
</organism>
<accession>A0A4Y2H2F5</accession>
<gene>
    <name evidence="1" type="ORF">AVEN_65622_1</name>
</gene>
<dbReference type="AlphaFoldDB" id="A0A4Y2H2F5"/>
<proteinExistence type="predicted"/>
<comment type="caution">
    <text evidence="1">The sequence shown here is derived from an EMBL/GenBank/DDBJ whole genome shotgun (WGS) entry which is preliminary data.</text>
</comment>
<name>A0A4Y2H2F5_ARAVE</name>
<reference evidence="1 2" key="1">
    <citation type="journal article" date="2019" name="Sci. Rep.">
        <title>Orb-weaving spider Araneus ventricosus genome elucidates the spidroin gene catalogue.</title>
        <authorList>
            <person name="Kono N."/>
            <person name="Nakamura H."/>
            <person name="Ohtoshi R."/>
            <person name="Moran D.A.P."/>
            <person name="Shinohara A."/>
            <person name="Yoshida Y."/>
            <person name="Fujiwara M."/>
            <person name="Mori M."/>
            <person name="Tomita M."/>
            <person name="Arakawa K."/>
        </authorList>
    </citation>
    <scope>NUCLEOTIDE SEQUENCE [LARGE SCALE GENOMIC DNA]</scope>
</reference>
<sequence>APTVASIPNARGWVLHHQISNKARPESIYESLLISHVRVFLEMNYSGFAIVSAFEFMGGVISELCSLEVLVDTLCSRGLTGGVNDSHTIYHECEGWRCVGLPS</sequence>
<evidence type="ECO:0000313" key="1">
    <source>
        <dbReference type="EMBL" id="GBM58928.1"/>
    </source>
</evidence>
<feature type="non-terminal residue" evidence="1">
    <location>
        <position position="1"/>
    </location>
</feature>
<keyword evidence="2" id="KW-1185">Reference proteome</keyword>
<dbReference type="EMBL" id="BGPR01001657">
    <property type="protein sequence ID" value="GBM58928.1"/>
    <property type="molecule type" value="Genomic_DNA"/>
</dbReference>
<protein>
    <submittedName>
        <fullName evidence="1">Uncharacterized protein</fullName>
    </submittedName>
</protein>
<evidence type="ECO:0000313" key="2">
    <source>
        <dbReference type="Proteomes" id="UP000499080"/>
    </source>
</evidence>